<comment type="caution">
    <text evidence="4">The sequence shown here is derived from an EMBL/GenBank/DDBJ whole genome shotgun (WGS) entry which is preliminary data.</text>
</comment>
<name>A0AAD5RVI5_9PEZI</name>
<reference evidence="4" key="1">
    <citation type="submission" date="2022-07" db="EMBL/GenBank/DDBJ databases">
        <title>Draft genome sequence of Zalerion maritima ATCC 34329, a (micro)plastics degrading marine fungus.</title>
        <authorList>
            <person name="Paco A."/>
            <person name="Goncalves M.F.M."/>
            <person name="Rocha-Santos T.A.P."/>
            <person name="Alves A."/>
        </authorList>
    </citation>
    <scope>NUCLEOTIDE SEQUENCE</scope>
    <source>
        <strain evidence="4">ATCC 34329</strain>
    </source>
</reference>
<feature type="signal peptide" evidence="2">
    <location>
        <begin position="1"/>
        <end position="21"/>
    </location>
</feature>
<dbReference type="Pfam" id="PF09362">
    <property type="entry name" value="DUF1996"/>
    <property type="match status" value="1"/>
</dbReference>
<keyword evidence="5" id="KW-1185">Reference proteome</keyword>
<dbReference type="Proteomes" id="UP001201980">
    <property type="component" value="Unassembled WGS sequence"/>
</dbReference>
<evidence type="ECO:0000256" key="2">
    <source>
        <dbReference type="SAM" id="SignalP"/>
    </source>
</evidence>
<evidence type="ECO:0000256" key="1">
    <source>
        <dbReference type="SAM" id="MobiDB-lite"/>
    </source>
</evidence>
<protein>
    <recommendedName>
        <fullName evidence="3">DUF1996 domain-containing protein</fullName>
    </recommendedName>
</protein>
<proteinExistence type="predicted"/>
<dbReference type="PANTHER" id="PTHR43662">
    <property type="match status" value="1"/>
</dbReference>
<feature type="domain" description="DUF1996" evidence="3">
    <location>
        <begin position="45"/>
        <end position="311"/>
    </location>
</feature>
<feature type="compositionally biased region" description="Low complexity" evidence="1">
    <location>
        <begin position="401"/>
        <end position="419"/>
    </location>
</feature>
<feature type="chain" id="PRO_5042054926" description="DUF1996 domain-containing protein" evidence="2">
    <location>
        <begin position="22"/>
        <end position="519"/>
    </location>
</feature>
<dbReference type="PANTHER" id="PTHR43662:SF11">
    <property type="entry name" value="WSC DOMAIN-CONTAINING PROTEIN"/>
    <property type="match status" value="1"/>
</dbReference>
<evidence type="ECO:0000313" key="5">
    <source>
        <dbReference type="Proteomes" id="UP001201980"/>
    </source>
</evidence>
<dbReference type="EMBL" id="JAKWBI020000049">
    <property type="protein sequence ID" value="KAJ2904608.1"/>
    <property type="molecule type" value="Genomic_DNA"/>
</dbReference>
<feature type="region of interest" description="Disordered" evidence="1">
    <location>
        <begin position="382"/>
        <end position="439"/>
    </location>
</feature>
<dbReference type="InterPro" id="IPR018535">
    <property type="entry name" value="DUF1996"/>
</dbReference>
<dbReference type="AlphaFoldDB" id="A0AAD5RVI5"/>
<gene>
    <name evidence="4" type="ORF">MKZ38_007587</name>
</gene>
<keyword evidence="2" id="KW-0732">Signal</keyword>
<sequence>MRYSPTTAAAVVAALAGPVVAVKEERTFAVLGFHGDGPLVEGCVDPIVSPGKRSGHVHTIMGASNFGTTVTAEGLLKSDCTNANVPGDNSVYWMPKLYFQDPETSKLEDVKLYYAKVYYFFESTDDDIEPFPQGLQMISGNASLRTPHVSGGNLVLDPEDGEVQPAQWTCPQADMVKDTYPVDSDGSMYGIKNSAPSAHDFGSGFPVEKCDRQFSPLRADLHFPSCYNPGAALDDWSNNMAWPSRKYEKNGSGRANCPPGYVHVPHLFFEYYWNTIEFMDRWEVDGVNQPFVLSNGDRTGFSLHGDFVAGWDPEILSDIIDNCDAGTLGMDQCIDGLDVNSLPKCNIESPVVDALSGIMDELPCGNSLVGWGIEGVGSIASESESMSYEPSDLPVADAEESSSSSKPSSTVVKWSTSTSEAAADYTPYGNSEAEVSDDDEEEAELAGLDDEYKVEETVAPTSEPEVADSEGGAMITEWVTETVVVSTTVMAGPEGTRVDYKAKRSGIHGHMHKHRRHGF</sequence>
<organism evidence="4 5">
    <name type="scientific">Zalerion maritima</name>
    <dbReference type="NCBI Taxonomy" id="339359"/>
    <lineage>
        <taxon>Eukaryota</taxon>
        <taxon>Fungi</taxon>
        <taxon>Dikarya</taxon>
        <taxon>Ascomycota</taxon>
        <taxon>Pezizomycotina</taxon>
        <taxon>Sordariomycetes</taxon>
        <taxon>Lulworthiomycetidae</taxon>
        <taxon>Lulworthiales</taxon>
        <taxon>Lulworthiaceae</taxon>
        <taxon>Zalerion</taxon>
    </lineage>
</organism>
<evidence type="ECO:0000313" key="4">
    <source>
        <dbReference type="EMBL" id="KAJ2904608.1"/>
    </source>
</evidence>
<accession>A0AAD5RVI5</accession>
<evidence type="ECO:0000259" key="3">
    <source>
        <dbReference type="Pfam" id="PF09362"/>
    </source>
</evidence>